<proteinExistence type="predicted"/>
<evidence type="ECO:0000313" key="1">
    <source>
        <dbReference type="EMBL" id="CSA78658.1"/>
    </source>
</evidence>
<dbReference type="Proteomes" id="UP000044806">
    <property type="component" value="Unassembled WGS sequence"/>
</dbReference>
<organism evidence="1 2">
    <name type="scientific">Vibrio cholerae</name>
    <dbReference type="NCBI Taxonomy" id="666"/>
    <lineage>
        <taxon>Bacteria</taxon>
        <taxon>Pseudomonadati</taxon>
        <taxon>Pseudomonadota</taxon>
        <taxon>Gammaproteobacteria</taxon>
        <taxon>Vibrionales</taxon>
        <taxon>Vibrionaceae</taxon>
        <taxon>Vibrio</taxon>
    </lineage>
</organism>
<reference evidence="1 2" key="1">
    <citation type="submission" date="2015-07" db="EMBL/GenBank/DDBJ databases">
        <authorList>
            <consortium name="Pathogen Informatics"/>
        </authorList>
    </citation>
    <scope>NUCLEOTIDE SEQUENCE [LARGE SCALE GENOMIC DNA]</scope>
    <source>
        <strain evidence="1 2">A51</strain>
    </source>
</reference>
<gene>
    <name evidence="1" type="ORF">ERS013165_02417</name>
</gene>
<dbReference type="EMBL" id="CWOW01000012">
    <property type="protein sequence ID" value="CSA78658.1"/>
    <property type="molecule type" value="Genomic_DNA"/>
</dbReference>
<dbReference type="AlphaFoldDB" id="A0A655UJ85"/>
<evidence type="ECO:0000313" key="2">
    <source>
        <dbReference type="Proteomes" id="UP000044806"/>
    </source>
</evidence>
<name>A0A655UJ85_VIBCL</name>
<sequence length="60" mass="6492">MVIDFSSDGDLDVVETVVIRVVITVVHQTIRRFDAEIGFVGDCPCSITVVDGAGDQQLIQ</sequence>
<accession>A0A655UJ85</accession>
<protein>
    <submittedName>
        <fullName evidence="1">Uncharacterized protein</fullName>
    </submittedName>
</protein>